<proteinExistence type="predicted"/>
<dbReference type="KEGG" id="emx:FKV68_12020"/>
<accession>A0A859QHK2</accession>
<dbReference type="RefSeq" id="WP_180938037.1">
    <property type="nucleotide sequence ID" value="NZ_CP041238.1"/>
</dbReference>
<evidence type="ECO:0000313" key="1">
    <source>
        <dbReference type="EMBL" id="QLL62125.1"/>
    </source>
</evidence>
<dbReference type="AlphaFoldDB" id="A0A859QHK2"/>
<protein>
    <submittedName>
        <fullName evidence="1">DUF924 domain-containing protein</fullName>
    </submittedName>
</protein>
<dbReference type="EMBL" id="CP041238">
    <property type="protein sequence ID" value="QLL62125.1"/>
    <property type="molecule type" value="Genomic_DNA"/>
</dbReference>
<sequence length="211" mass="24252">MNTIVDWNSILEFWFPEGTNLDVDAGIHRDWWLWRMRGGADAEIIARFTEITERAIRGEFDHWANDPHGRLALIVVHDQFPRSLWRDSPRAFAQDEKALALALEGHGNGHYEALETPWYRTFYNLPFGHCEGPDHLDRLDRVIALAEDILAKAPAHLRAGYAFAAEQPVEVRKVIAAFGRHPHRNAVLGRTSTPDEEAYLKEGRFPHLRPF</sequence>
<organism evidence="1 2">
    <name type="scientific">Sinorhizobium mexicanum</name>
    <dbReference type="NCBI Taxonomy" id="375549"/>
    <lineage>
        <taxon>Bacteria</taxon>
        <taxon>Pseudomonadati</taxon>
        <taxon>Pseudomonadota</taxon>
        <taxon>Alphaproteobacteria</taxon>
        <taxon>Hyphomicrobiales</taxon>
        <taxon>Rhizobiaceae</taxon>
        <taxon>Sinorhizobium/Ensifer group</taxon>
        <taxon>Sinorhizobium</taxon>
    </lineage>
</organism>
<evidence type="ECO:0000313" key="2">
    <source>
        <dbReference type="Proteomes" id="UP000510721"/>
    </source>
</evidence>
<dbReference type="InterPro" id="IPR010323">
    <property type="entry name" value="DUF924"/>
</dbReference>
<name>A0A859QHK2_9HYPH</name>
<gene>
    <name evidence="1" type="ORF">FKV68_12020</name>
</gene>
<dbReference type="Pfam" id="PF06041">
    <property type="entry name" value="DUF924"/>
    <property type="match status" value="1"/>
</dbReference>
<dbReference type="Proteomes" id="UP000510721">
    <property type="component" value="Chromosome"/>
</dbReference>
<dbReference type="Gene3D" id="1.25.40.10">
    <property type="entry name" value="Tetratricopeptide repeat domain"/>
    <property type="match status" value="1"/>
</dbReference>
<keyword evidence="2" id="KW-1185">Reference proteome</keyword>
<dbReference type="Gene3D" id="1.20.58.320">
    <property type="entry name" value="TPR-like"/>
    <property type="match status" value="1"/>
</dbReference>
<reference evidence="1 2" key="1">
    <citation type="submission" date="2019-06" db="EMBL/GenBank/DDBJ databases">
        <title>Complete genome sequence of Ensifer mexicanus ITTG R7 isolated from nodules of Acacia angustissima (Mill.) Kuntze.</title>
        <authorList>
            <person name="Rincon-Rosales R."/>
            <person name="Rogel M.A."/>
            <person name="Guerrero G."/>
            <person name="Rincon-Molina C.I."/>
            <person name="Lopez-Lopez A."/>
            <person name="Martinez-Romero E."/>
        </authorList>
    </citation>
    <scope>NUCLEOTIDE SEQUENCE [LARGE SCALE GENOMIC DNA]</scope>
    <source>
        <strain evidence="1 2">ITTG R7</strain>
    </source>
</reference>
<dbReference type="InterPro" id="IPR011990">
    <property type="entry name" value="TPR-like_helical_dom_sf"/>
</dbReference>
<dbReference type="SUPFAM" id="SSF48452">
    <property type="entry name" value="TPR-like"/>
    <property type="match status" value="1"/>
</dbReference>